<dbReference type="EMBL" id="CP046400">
    <property type="protein sequence ID" value="QGY39948.1"/>
    <property type="molecule type" value="Genomic_DNA"/>
</dbReference>
<evidence type="ECO:0000256" key="3">
    <source>
        <dbReference type="SAM" id="SignalP"/>
    </source>
</evidence>
<dbReference type="PANTHER" id="PTHR30035">
    <property type="entry name" value="LIPOPROTEIN VACJ-RELATED"/>
    <property type="match status" value="1"/>
</dbReference>
<keyword evidence="2 3" id="KW-0732">Signal</keyword>
<gene>
    <name evidence="4" type="ORF">GM415_07350</name>
</gene>
<dbReference type="Proteomes" id="UP000428328">
    <property type="component" value="Chromosome"/>
</dbReference>
<dbReference type="Pfam" id="PF04333">
    <property type="entry name" value="MlaA"/>
    <property type="match status" value="1"/>
</dbReference>
<dbReference type="PRINTS" id="PR01805">
    <property type="entry name" value="VACJLIPOPROT"/>
</dbReference>
<dbReference type="GO" id="GO:0120010">
    <property type="term" value="P:intermembrane phospholipid transfer"/>
    <property type="evidence" value="ECO:0007669"/>
    <property type="project" value="TreeGrafter"/>
</dbReference>
<evidence type="ECO:0000313" key="5">
    <source>
        <dbReference type="Proteomes" id="UP000428328"/>
    </source>
</evidence>
<evidence type="ECO:0000256" key="1">
    <source>
        <dbReference type="ARBA" id="ARBA00010634"/>
    </source>
</evidence>
<dbReference type="PANTHER" id="PTHR30035:SF3">
    <property type="entry name" value="INTERMEMBRANE PHOSPHOLIPID TRANSPORT SYSTEM LIPOPROTEIN MLAA"/>
    <property type="match status" value="1"/>
</dbReference>
<dbReference type="InterPro" id="IPR007428">
    <property type="entry name" value="MlaA"/>
</dbReference>
<dbReference type="RefSeq" id="WP_158947172.1">
    <property type="nucleotide sequence ID" value="NZ_CP046400.1"/>
</dbReference>
<sequence length="279" mass="30424">MNFKMLICGVLAALLLLGAGSALASGDTPSGDSTRMVAQFSGMKGAGAAKDATGTAADEDIFADDEYADQGPLVADPLYGFNLVMFHFNDAMYHGVFKPIAKGYAWAVPEKPRQWVRNFFTNLLFPVRFVNDLLQGKFDAAYMETSKFIANTAFGALGLADVTSGMKRNWEPERPTADGFGQTLGKAGIGHGVYLVWPIIGPSSIRESVGWVADAYLDPITYGKFTFIEFAAIRTYKNLNDLSLQLTGNEYEAITEGAVDKYAAVRDAYIRFRAKKVEE</sequence>
<protein>
    <submittedName>
        <fullName evidence="4">VacJ family lipoprotein</fullName>
    </submittedName>
</protein>
<evidence type="ECO:0000313" key="4">
    <source>
        <dbReference type="EMBL" id="QGY39948.1"/>
    </source>
</evidence>
<dbReference type="AlphaFoldDB" id="A0A6I6JFZ6"/>
<keyword evidence="4" id="KW-0449">Lipoprotein</keyword>
<proteinExistence type="inferred from homology"/>
<name>A0A6I6JFZ6_9BACT</name>
<reference evidence="4 5" key="1">
    <citation type="submission" date="2019-11" db="EMBL/GenBank/DDBJ databases">
        <authorList>
            <person name="Zheng R.K."/>
            <person name="Sun C.M."/>
        </authorList>
    </citation>
    <scope>NUCLEOTIDE SEQUENCE [LARGE SCALE GENOMIC DNA]</scope>
    <source>
        <strain evidence="4 5">SRB007</strain>
    </source>
</reference>
<comment type="similarity">
    <text evidence="1">Belongs to the MlaA family.</text>
</comment>
<dbReference type="GO" id="GO:0016020">
    <property type="term" value="C:membrane"/>
    <property type="evidence" value="ECO:0007669"/>
    <property type="project" value="InterPro"/>
</dbReference>
<feature type="chain" id="PRO_5026347557" evidence="3">
    <location>
        <begin position="25"/>
        <end position="279"/>
    </location>
</feature>
<dbReference type="KEGG" id="psel:GM415_07350"/>
<organism evidence="4 5">
    <name type="scientific">Pseudodesulfovibrio cashew</name>
    <dbReference type="NCBI Taxonomy" id="2678688"/>
    <lineage>
        <taxon>Bacteria</taxon>
        <taxon>Pseudomonadati</taxon>
        <taxon>Thermodesulfobacteriota</taxon>
        <taxon>Desulfovibrionia</taxon>
        <taxon>Desulfovibrionales</taxon>
        <taxon>Desulfovibrionaceae</taxon>
    </lineage>
</organism>
<evidence type="ECO:0000256" key="2">
    <source>
        <dbReference type="ARBA" id="ARBA00022729"/>
    </source>
</evidence>
<keyword evidence="5" id="KW-1185">Reference proteome</keyword>
<accession>A0A6I6JFZ6</accession>
<feature type="signal peptide" evidence="3">
    <location>
        <begin position="1"/>
        <end position="24"/>
    </location>
</feature>